<dbReference type="EMBL" id="CM002926">
    <property type="protein sequence ID" value="KGN51652.1"/>
    <property type="molecule type" value="Genomic_DNA"/>
</dbReference>
<reference evidence="2 3" key="3">
    <citation type="journal article" date="2010" name="BMC Genomics">
        <title>Transcriptome sequencing and comparative analysis of cucumber flowers with different sex types.</title>
        <authorList>
            <person name="Guo S."/>
            <person name="Zheng Y."/>
            <person name="Joung J.G."/>
            <person name="Liu S."/>
            <person name="Zhang Z."/>
            <person name="Crasta O.R."/>
            <person name="Sobral B.W."/>
            <person name="Xu Y."/>
            <person name="Huang S."/>
            <person name="Fei Z."/>
        </authorList>
    </citation>
    <scope>NUCLEOTIDE SEQUENCE [LARGE SCALE GENOMIC DNA]</scope>
    <source>
        <strain evidence="3">cv. 9930</strain>
    </source>
</reference>
<name>A0A0A0KTA6_CUCSA</name>
<dbReference type="Proteomes" id="UP000029981">
    <property type="component" value="Chromosome 5"/>
</dbReference>
<organism evidence="2 3">
    <name type="scientific">Cucumis sativus</name>
    <name type="common">Cucumber</name>
    <dbReference type="NCBI Taxonomy" id="3659"/>
    <lineage>
        <taxon>Eukaryota</taxon>
        <taxon>Viridiplantae</taxon>
        <taxon>Streptophyta</taxon>
        <taxon>Embryophyta</taxon>
        <taxon>Tracheophyta</taxon>
        <taxon>Spermatophyta</taxon>
        <taxon>Magnoliopsida</taxon>
        <taxon>eudicotyledons</taxon>
        <taxon>Gunneridae</taxon>
        <taxon>Pentapetalae</taxon>
        <taxon>rosids</taxon>
        <taxon>fabids</taxon>
        <taxon>Cucurbitales</taxon>
        <taxon>Cucurbitaceae</taxon>
        <taxon>Benincaseae</taxon>
        <taxon>Cucumis</taxon>
    </lineage>
</organism>
<dbReference type="Gramene" id="KGN51652">
    <property type="protein sequence ID" value="KGN51652"/>
    <property type="gene ID" value="Csa_5G587230"/>
</dbReference>
<feature type="compositionally biased region" description="Basic and acidic residues" evidence="1">
    <location>
        <begin position="44"/>
        <end position="71"/>
    </location>
</feature>
<evidence type="ECO:0000256" key="1">
    <source>
        <dbReference type="SAM" id="MobiDB-lite"/>
    </source>
</evidence>
<proteinExistence type="predicted"/>
<sequence>MDRKRDSRKKDRKRREQRFEVDEVNEEVKLTGEKTTGGGSTPERYGKDGPVKSGDGREVNELNIRDLGYRK</sequence>
<evidence type="ECO:0000313" key="3">
    <source>
        <dbReference type="Proteomes" id="UP000029981"/>
    </source>
</evidence>
<reference evidence="2 3" key="1">
    <citation type="journal article" date="2009" name="Nat. Genet.">
        <title>The genome of the cucumber, Cucumis sativus L.</title>
        <authorList>
            <person name="Huang S."/>
            <person name="Li R."/>
            <person name="Zhang Z."/>
            <person name="Li L."/>
            <person name="Gu X."/>
            <person name="Fan W."/>
            <person name="Lucas W.J."/>
            <person name="Wang X."/>
            <person name="Xie B."/>
            <person name="Ni P."/>
            <person name="Ren Y."/>
            <person name="Zhu H."/>
            <person name="Li J."/>
            <person name="Lin K."/>
            <person name="Jin W."/>
            <person name="Fei Z."/>
            <person name="Li G."/>
            <person name="Staub J."/>
            <person name="Kilian A."/>
            <person name="van der Vossen E.A."/>
            <person name="Wu Y."/>
            <person name="Guo J."/>
            <person name="He J."/>
            <person name="Jia Z."/>
            <person name="Ren Y."/>
            <person name="Tian G."/>
            <person name="Lu Y."/>
            <person name="Ruan J."/>
            <person name="Qian W."/>
            <person name="Wang M."/>
            <person name="Huang Q."/>
            <person name="Li B."/>
            <person name="Xuan Z."/>
            <person name="Cao J."/>
            <person name="Asan"/>
            <person name="Wu Z."/>
            <person name="Zhang J."/>
            <person name="Cai Q."/>
            <person name="Bai Y."/>
            <person name="Zhao B."/>
            <person name="Han Y."/>
            <person name="Li Y."/>
            <person name="Li X."/>
            <person name="Wang S."/>
            <person name="Shi Q."/>
            <person name="Liu S."/>
            <person name="Cho W.K."/>
            <person name="Kim J.Y."/>
            <person name="Xu Y."/>
            <person name="Heller-Uszynska K."/>
            <person name="Miao H."/>
            <person name="Cheng Z."/>
            <person name="Zhang S."/>
            <person name="Wu J."/>
            <person name="Yang Y."/>
            <person name="Kang H."/>
            <person name="Li M."/>
            <person name="Liang H."/>
            <person name="Ren X."/>
            <person name="Shi Z."/>
            <person name="Wen M."/>
            <person name="Jian M."/>
            <person name="Yang H."/>
            <person name="Zhang G."/>
            <person name="Yang Z."/>
            <person name="Chen R."/>
            <person name="Liu S."/>
            <person name="Li J."/>
            <person name="Ma L."/>
            <person name="Liu H."/>
            <person name="Zhou Y."/>
            <person name="Zhao J."/>
            <person name="Fang X."/>
            <person name="Li G."/>
            <person name="Fang L."/>
            <person name="Li Y."/>
            <person name="Liu D."/>
            <person name="Zheng H."/>
            <person name="Zhang Y."/>
            <person name="Qin N."/>
            <person name="Li Z."/>
            <person name="Yang G."/>
            <person name="Yang S."/>
            <person name="Bolund L."/>
            <person name="Kristiansen K."/>
            <person name="Zheng H."/>
            <person name="Li S."/>
            <person name="Zhang X."/>
            <person name="Yang H."/>
            <person name="Wang J."/>
            <person name="Sun R."/>
            <person name="Zhang B."/>
            <person name="Jiang S."/>
            <person name="Wang J."/>
            <person name="Du Y."/>
            <person name="Li S."/>
        </authorList>
    </citation>
    <scope>NUCLEOTIDE SEQUENCE [LARGE SCALE GENOMIC DNA]</scope>
    <source>
        <strain evidence="3">cv. 9930</strain>
    </source>
</reference>
<feature type="region of interest" description="Disordered" evidence="1">
    <location>
        <begin position="1"/>
        <end position="71"/>
    </location>
</feature>
<accession>A0A0A0KTA6</accession>
<evidence type="ECO:0000313" key="2">
    <source>
        <dbReference type="EMBL" id="KGN51652.1"/>
    </source>
</evidence>
<gene>
    <name evidence="2" type="ORF">Csa_5G587230</name>
</gene>
<reference evidence="2 3" key="2">
    <citation type="journal article" date="2009" name="PLoS ONE">
        <title>An integrated genetic and cytogenetic map of the cucumber genome.</title>
        <authorList>
            <person name="Ren Y."/>
            <person name="Zhang Z."/>
            <person name="Liu J."/>
            <person name="Staub J.E."/>
            <person name="Han Y."/>
            <person name="Cheng Z."/>
            <person name="Li X."/>
            <person name="Lu J."/>
            <person name="Miao H."/>
            <person name="Kang H."/>
            <person name="Xie B."/>
            <person name="Gu X."/>
            <person name="Wang X."/>
            <person name="Du Y."/>
            <person name="Jin W."/>
            <person name="Huang S."/>
        </authorList>
    </citation>
    <scope>NUCLEOTIDE SEQUENCE [LARGE SCALE GENOMIC DNA]</scope>
    <source>
        <strain evidence="3">cv. 9930</strain>
    </source>
</reference>
<protein>
    <submittedName>
        <fullName evidence="2">Uncharacterized protein</fullName>
    </submittedName>
</protein>
<reference evidence="2 3" key="4">
    <citation type="journal article" date="2011" name="BMC Genomics">
        <title>RNA-Seq improves annotation of protein-coding genes in the cucumber genome.</title>
        <authorList>
            <person name="Li Z."/>
            <person name="Zhang Z."/>
            <person name="Yan P."/>
            <person name="Huang S."/>
            <person name="Fei Z."/>
            <person name="Lin K."/>
        </authorList>
    </citation>
    <scope>NUCLEOTIDE SEQUENCE [LARGE SCALE GENOMIC DNA]</scope>
    <source>
        <strain evidence="3">cv. 9930</strain>
    </source>
</reference>
<dbReference type="AlphaFoldDB" id="A0A0A0KTA6"/>
<feature type="compositionally biased region" description="Basic and acidic residues" evidence="1">
    <location>
        <begin position="17"/>
        <end position="32"/>
    </location>
</feature>
<keyword evidence="3" id="KW-1185">Reference proteome</keyword>